<proteinExistence type="predicted"/>
<feature type="compositionally biased region" description="Low complexity" evidence="1">
    <location>
        <begin position="42"/>
        <end position="63"/>
    </location>
</feature>
<keyword evidence="2" id="KW-1185">Reference proteome</keyword>
<accession>A0A2U4BJR0</accession>
<reference evidence="3" key="2">
    <citation type="submission" date="2025-08" db="UniProtKB">
        <authorList>
            <consortium name="RefSeq"/>
        </authorList>
    </citation>
    <scope>IDENTIFICATION</scope>
    <source>
        <tissue evidence="3">Spleen</tissue>
    </source>
</reference>
<sequence length="227" mass="23280">MAGGPGAAGAPASSERPPPAPARSPGSGAVAERGRREEAAEAEAAAAAAAAQGRPRPAAPAQPLRTKAAPPPGPGGGGSASPPGTGGSAPPASVRAKKGPGGDSSPLGSSRAVGREGIPAPQQAASSHAWLLTSARRTPAARLRLSRRETSLPSFLRTDETVRLLAERIKAEERIYVFQRLKDRVLKWPGKCSALTAASQMFTCGATGKKQKKNRRAVKEPLHFSRK</sequence>
<evidence type="ECO:0000256" key="1">
    <source>
        <dbReference type="SAM" id="MobiDB-lite"/>
    </source>
</evidence>
<feature type="compositionally biased region" description="Basic and acidic residues" evidence="1">
    <location>
        <begin position="217"/>
        <end position="227"/>
    </location>
</feature>
<evidence type="ECO:0000313" key="3">
    <source>
        <dbReference type="RefSeq" id="XP_019793462.2"/>
    </source>
</evidence>
<feature type="compositionally biased region" description="Gly residues" evidence="1">
    <location>
        <begin position="75"/>
        <end position="87"/>
    </location>
</feature>
<dbReference type="AlphaFoldDB" id="A0A2U4BJR0"/>
<name>A0A2U4BJR0_TURTR</name>
<evidence type="ECO:0000313" key="2">
    <source>
        <dbReference type="Proteomes" id="UP000245320"/>
    </source>
</evidence>
<feature type="region of interest" description="Disordered" evidence="1">
    <location>
        <begin position="1"/>
        <end position="125"/>
    </location>
</feature>
<gene>
    <name evidence="3" type="primary">LOC109550387</name>
</gene>
<reference evidence="2" key="1">
    <citation type="submission" date="2024-06" db="UniProtKB">
        <authorList>
            <consortium name="RefSeq"/>
        </authorList>
    </citation>
    <scope>NUCLEOTIDE SEQUENCE [LARGE SCALE GENOMIC DNA]</scope>
</reference>
<dbReference type="InParanoid" id="A0A2U4BJR0"/>
<dbReference type="GeneID" id="109550387"/>
<feature type="region of interest" description="Disordered" evidence="1">
    <location>
        <begin position="207"/>
        <end position="227"/>
    </location>
</feature>
<protein>
    <submittedName>
        <fullName evidence="3">Collagen alpha-1(II) chain-like</fullName>
    </submittedName>
</protein>
<dbReference type="RefSeq" id="XP_019793462.2">
    <property type="nucleotide sequence ID" value="XM_019937903.2"/>
</dbReference>
<organism evidence="2 3">
    <name type="scientific">Tursiops truncatus</name>
    <name type="common">Atlantic bottle-nosed dolphin</name>
    <name type="synonym">Delphinus truncatus</name>
    <dbReference type="NCBI Taxonomy" id="9739"/>
    <lineage>
        <taxon>Eukaryota</taxon>
        <taxon>Metazoa</taxon>
        <taxon>Chordata</taxon>
        <taxon>Craniata</taxon>
        <taxon>Vertebrata</taxon>
        <taxon>Euteleostomi</taxon>
        <taxon>Mammalia</taxon>
        <taxon>Eutheria</taxon>
        <taxon>Laurasiatheria</taxon>
        <taxon>Artiodactyla</taxon>
        <taxon>Whippomorpha</taxon>
        <taxon>Cetacea</taxon>
        <taxon>Odontoceti</taxon>
        <taxon>Delphinidae</taxon>
        <taxon>Tursiops</taxon>
    </lineage>
</organism>
<dbReference type="Proteomes" id="UP000245320">
    <property type="component" value="Chromosome 11"/>
</dbReference>